<dbReference type="OrthoDB" id="4940706at2759"/>
<reference evidence="3" key="1">
    <citation type="submission" date="2021-02" db="EMBL/GenBank/DDBJ databases">
        <title>Genome sequence Cadophora malorum strain M34.</title>
        <authorList>
            <person name="Stefanovic E."/>
            <person name="Vu D."/>
            <person name="Scully C."/>
            <person name="Dijksterhuis J."/>
            <person name="Roader J."/>
            <person name="Houbraken J."/>
        </authorList>
    </citation>
    <scope>NUCLEOTIDE SEQUENCE</scope>
    <source>
        <strain evidence="3">M34</strain>
    </source>
</reference>
<keyword evidence="4" id="KW-1185">Reference proteome</keyword>
<proteinExistence type="predicted"/>
<feature type="region of interest" description="Disordered" evidence="1">
    <location>
        <begin position="1"/>
        <end position="22"/>
    </location>
</feature>
<comment type="caution">
    <text evidence="3">The sequence shown here is derived from an EMBL/GenBank/DDBJ whole genome shotgun (WGS) entry which is preliminary data.</text>
</comment>
<organism evidence="3 4">
    <name type="scientific">Cadophora malorum</name>
    <dbReference type="NCBI Taxonomy" id="108018"/>
    <lineage>
        <taxon>Eukaryota</taxon>
        <taxon>Fungi</taxon>
        <taxon>Dikarya</taxon>
        <taxon>Ascomycota</taxon>
        <taxon>Pezizomycotina</taxon>
        <taxon>Leotiomycetes</taxon>
        <taxon>Helotiales</taxon>
        <taxon>Ploettnerulaceae</taxon>
        <taxon>Cadophora</taxon>
    </lineage>
</organism>
<gene>
    <name evidence="3" type="ORF">IFR04_001688</name>
</gene>
<dbReference type="InterPro" id="IPR040840">
    <property type="entry name" value="TcA_TcB_BD"/>
</dbReference>
<dbReference type="Proteomes" id="UP000664132">
    <property type="component" value="Unassembled WGS sequence"/>
</dbReference>
<dbReference type="AlphaFoldDB" id="A0A8H8BV41"/>
<protein>
    <recommendedName>
        <fullName evidence="2">Tc toxin complex TcA C-terminal TcB-binding domain-containing protein</fullName>
    </recommendedName>
</protein>
<dbReference type="EMBL" id="JAFJYH010000013">
    <property type="protein sequence ID" value="KAG4425121.1"/>
    <property type="molecule type" value="Genomic_DNA"/>
</dbReference>
<accession>A0A8H8BV41</accession>
<dbReference type="Pfam" id="PF18276">
    <property type="entry name" value="TcA_TcB_BD"/>
    <property type="match status" value="1"/>
</dbReference>
<sequence>MILDSSRFKDEEHNPLEGAGAISNWKPDLPQHIRQFACRTIPDSVLHIQYTSPDGGDKVKFADMNSVTDTITSNSSSEDRLHAIFDLKNESETEWPRLLGSEAAILDDRVSQLSKLNERLPISTRGWLCTALDIQVLRDQDLTPLELGILSHGEWKGMQSH</sequence>
<feature type="compositionally biased region" description="Basic and acidic residues" evidence="1">
    <location>
        <begin position="1"/>
        <end position="15"/>
    </location>
</feature>
<feature type="domain" description="Tc toxin complex TcA C-terminal TcB-binding" evidence="2">
    <location>
        <begin position="7"/>
        <end position="52"/>
    </location>
</feature>
<evidence type="ECO:0000259" key="2">
    <source>
        <dbReference type="Pfam" id="PF18276"/>
    </source>
</evidence>
<evidence type="ECO:0000256" key="1">
    <source>
        <dbReference type="SAM" id="MobiDB-lite"/>
    </source>
</evidence>
<evidence type="ECO:0000313" key="3">
    <source>
        <dbReference type="EMBL" id="KAG4425121.1"/>
    </source>
</evidence>
<name>A0A8H8BV41_9HELO</name>
<evidence type="ECO:0000313" key="4">
    <source>
        <dbReference type="Proteomes" id="UP000664132"/>
    </source>
</evidence>